<name>A0ABR3LZL2_9TELE</name>
<gene>
    <name evidence="2" type="ORF">QQF64_012612</name>
</gene>
<feature type="compositionally biased region" description="Low complexity" evidence="1">
    <location>
        <begin position="13"/>
        <end position="23"/>
    </location>
</feature>
<protein>
    <submittedName>
        <fullName evidence="2">Uncharacterized protein</fullName>
    </submittedName>
</protein>
<reference evidence="2 3" key="1">
    <citation type="submission" date="2023-09" db="EMBL/GenBank/DDBJ databases">
        <authorList>
            <person name="Wang M."/>
        </authorList>
    </citation>
    <scope>NUCLEOTIDE SEQUENCE [LARGE SCALE GENOMIC DNA]</scope>
    <source>
        <strain evidence="2">GT-2023</strain>
        <tissue evidence="2">Liver</tissue>
    </source>
</reference>
<evidence type="ECO:0000256" key="1">
    <source>
        <dbReference type="SAM" id="MobiDB-lite"/>
    </source>
</evidence>
<evidence type="ECO:0000313" key="2">
    <source>
        <dbReference type="EMBL" id="KAL1257067.1"/>
    </source>
</evidence>
<evidence type="ECO:0000313" key="3">
    <source>
        <dbReference type="Proteomes" id="UP001558613"/>
    </source>
</evidence>
<feature type="region of interest" description="Disordered" evidence="1">
    <location>
        <begin position="1"/>
        <end position="25"/>
    </location>
</feature>
<keyword evidence="3" id="KW-1185">Reference proteome</keyword>
<dbReference type="EMBL" id="JAYMGO010000018">
    <property type="protein sequence ID" value="KAL1257067.1"/>
    <property type="molecule type" value="Genomic_DNA"/>
</dbReference>
<feature type="compositionally biased region" description="Polar residues" evidence="1">
    <location>
        <begin position="1"/>
        <end position="12"/>
    </location>
</feature>
<accession>A0ABR3LZL2</accession>
<organism evidence="2 3">
    <name type="scientific">Cirrhinus molitorella</name>
    <name type="common">mud carp</name>
    <dbReference type="NCBI Taxonomy" id="172907"/>
    <lineage>
        <taxon>Eukaryota</taxon>
        <taxon>Metazoa</taxon>
        <taxon>Chordata</taxon>
        <taxon>Craniata</taxon>
        <taxon>Vertebrata</taxon>
        <taxon>Euteleostomi</taxon>
        <taxon>Actinopterygii</taxon>
        <taxon>Neopterygii</taxon>
        <taxon>Teleostei</taxon>
        <taxon>Ostariophysi</taxon>
        <taxon>Cypriniformes</taxon>
        <taxon>Cyprinidae</taxon>
        <taxon>Labeoninae</taxon>
        <taxon>Labeonini</taxon>
        <taxon>Cirrhinus</taxon>
    </lineage>
</organism>
<sequence length="84" mass="9097">MVLAQGHTSRGTSSRNDMSSSVSMATRENKELCQNRCVKVMINDEHTSSCSQQQSCHIICQQFPSLSPTCVCASDNCTAGLIGR</sequence>
<comment type="caution">
    <text evidence="2">The sequence shown here is derived from an EMBL/GenBank/DDBJ whole genome shotgun (WGS) entry which is preliminary data.</text>
</comment>
<proteinExistence type="predicted"/>
<dbReference type="Proteomes" id="UP001558613">
    <property type="component" value="Unassembled WGS sequence"/>
</dbReference>